<dbReference type="SMART" id="SM00086">
    <property type="entry name" value="PAC"/>
    <property type="match status" value="2"/>
</dbReference>
<dbReference type="Pfam" id="PF00563">
    <property type="entry name" value="EAL"/>
    <property type="match status" value="1"/>
</dbReference>
<dbReference type="PROSITE" id="PS50839">
    <property type="entry name" value="CHASE"/>
    <property type="match status" value="1"/>
</dbReference>
<sequence>MTYQNPSALSRLAWLMLLIGLLLTGLSAWQVKTTSDNHAIKEFAFVAQKITTTITERLNAYALVLRGAAGLLNAADTVTRQEWETYVSQLQLMKNKAGISGINFAEYVPANQLASHTARIQSEGFPHYHIWPSYPRAAYSSLIYLSPFDARNQKALGYDMFSEPTRRQAMSQARDSGEVSLSAKIALIIEDTESPQAGTVMYAPVYRPNSDLTTLALRRAALLGWAVGGYRMDDLMESLLSQWQAPQEKAITMEVFDGQASPEHLLYQSHPLAKPHTSSMFSQQQTVNFNGRIWLLHFDYLNPQHVVSYQYVWATLLGGSILSILLFLLIQSFARTRASARALAQALTEQVYQREQQLKVALHRLKTIASRIPGMVFEYNYSGEGQGHFPFTSEGIQRIYGISPQQVQEDANQLFAMVHPEDIAAVINSIKESAIYLTPWRHEYRIYHPDGKISWLYGDSEPHKEANGSITWYGLVTDITERKEAELALKAANQQTLLFRQALDHVPSCIFMKDINMRYTYANRATLELLGCNSAMLLGSTGEEFLGPETTAQLNLIDKKTLQGEPHQLEFSLTGPNGHVTHFLDVKTPIFDEADHSQVIGMLGIATDITLLKANEQKLEYQAHYDTLTKLPNRLMLADRLHQAMLQASRHQQSIAIIYLDLDGFKYINDNYGHDAGDELLRAVAARMKNAIRDGDTLARLGGDEFVVILLDIEQLSDSFPLLKRLLDAASRPVLLNHHRLQVTASLGVTFYPQPEVLEPEQLIRQADQAMYQAKLAGKNRYYLFDSEQARNMREHHQSVEHINRALLAKEFTLYYQPKVNMRTGAIIGVEALIRWQHPEQGLLSPNRFLPFIEEHRLAVEVGDWVIDSALQQILNWQQQNIALGISINIAARHLRQVDFAAKLAAHLANYPSIAPNMLELEVLETSALGDLALVSKTLETCRDLGVGISLDDFGTGYSSLTYLKRLPTHTIKVDQSFIRDILEDPEDLAILDGVLSLAKAFGRQVIAEGVETLAHGDTLLRMGCHLAQGYGIARPMPATEVPTWLANWQPPARWLETRQLHRDEFSLLYAGLQHKAWIDDLVLAVQHNSETWPLFDSNQSHLSQWLNSQPNISATRLNYQTALSQKIKQCVAELAKYYANHGAKDANSQLISQLDALCELKAQLIKELEECMNDSKR</sequence>
<dbReference type="InterPro" id="IPR000700">
    <property type="entry name" value="PAS-assoc_C"/>
</dbReference>
<dbReference type="PROSITE" id="PS50887">
    <property type="entry name" value="GGDEF"/>
    <property type="match status" value="1"/>
</dbReference>
<evidence type="ECO:0000259" key="10">
    <source>
        <dbReference type="PROSITE" id="PS50883"/>
    </source>
</evidence>
<dbReference type="Gene3D" id="3.30.70.270">
    <property type="match status" value="1"/>
</dbReference>
<feature type="domain" description="PAC" evidence="8">
    <location>
        <begin position="440"/>
        <end position="491"/>
    </location>
</feature>
<dbReference type="InterPro" id="IPR035919">
    <property type="entry name" value="EAL_sf"/>
</dbReference>
<dbReference type="AlphaFoldDB" id="A0A1Y0CXK0"/>
<feature type="domain" description="EAL" evidence="10">
    <location>
        <begin position="796"/>
        <end position="1050"/>
    </location>
</feature>
<dbReference type="InterPro" id="IPR043128">
    <property type="entry name" value="Rev_trsase/Diguanyl_cyclase"/>
</dbReference>
<dbReference type="InterPro" id="IPR029787">
    <property type="entry name" value="Nucleotide_cyclase"/>
</dbReference>
<feature type="domain" description="PAC" evidence="8">
    <location>
        <begin position="567"/>
        <end position="621"/>
    </location>
</feature>
<dbReference type="InterPro" id="IPR013655">
    <property type="entry name" value="PAS_fold_3"/>
</dbReference>
<evidence type="ECO:0000259" key="11">
    <source>
        <dbReference type="PROSITE" id="PS50887"/>
    </source>
</evidence>
<evidence type="ECO:0008006" key="14">
    <source>
        <dbReference type="Google" id="ProtNLM"/>
    </source>
</evidence>
<feature type="transmembrane region" description="Helical" evidence="6">
    <location>
        <begin position="311"/>
        <end position="330"/>
    </location>
</feature>
<comment type="cofactor">
    <cofactor evidence="1">
        <name>Mg(2+)</name>
        <dbReference type="ChEBI" id="CHEBI:18420"/>
    </cofactor>
</comment>
<dbReference type="InterPro" id="IPR001633">
    <property type="entry name" value="EAL_dom"/>
</dbReference>
<dbReference type="CDD" id="cd01949">
    <property type="entry name" value="GGDEF"/>
    <property type="match status" value="1"/>
</dbReference>
<accession>A0A1Y0CXK0</accession>
<dbReference type="PROSITE" id="PS50883">
    <property type="entry name" value="EAL"/>
    <property type="match status" value="1"/>
</dbReference>
<evidence type="ECO:0000259" key="8">
    <source>
        <dbReference type="PROSITE" id="PS50113"/>
    </source>
</evidence>
<dbReference type="Pfam" id="PF08448">
    <property type="entry name" value="PAS_4"/>
    <property type="match status" value="1"/>
</dbReference>
<dbReference type="SMART" id="SM00091">
    <property type="entry name" value="PAS"/>
    <property type="match status" value="2"/>
</dbReference>
<feature type="domain" description="PAS" evidence="7">
    <location>
        <begin position="495"/>
        <end position="565"/>
    </location>
</feature>
<dbReference type="SMART" id="SM01079">
    <property type="entry name" value="CHASE"/>
    <property type="match status" value="1"/>
</dbReference>
<feature type="domain" description="CHASE" evidence="9">
    <location>
        <begin position="139"/>
        <end position="297"/>
    </location>
</feature>
<dbReference type="RefSeq" id="WP_086963901.1">
    <property type="nucleotide sequence ID" value="NZ_CP021376.1"/>
</dbReference>
<name>A0A1Y0CXK0_9GAMM</name>
<keyword evidence="13" id="KW-1185">Reference proteome</keyword>
<dbReference type="NCBIfam" id="TIGR00229">
    <property type="entry name" value="sensory_box"/>
    <property type="match status" value="2"/>
</dbReference>
<dbReference type="Gene3D" id="3.30.450.20">
    <property type="entry name" value="PAS domain"/>
    <property type="match status" value="2"/>
</dbReference>
<dbReference type="InterPro" id="IPR035965">
    <property type="entry name" value="PAS-like_dom_sf"/>
</dbReference>
<dbReference type="CDD" id="cd00130">
    <property type="entry name" value="PAS"/>
    <property type="match status" value="2"/>
</dbReference>
<evidence type="ECO:0000313" key="12">
    <source>
        <dbReference type="EMBL" id="ART80032.1"/>
    </source>
</evidence>
<evidence type="ECO:0000256" key="6">
    <source>
        <dbReference type="SAM" id="Phobius"/>
    </source>
</evidence>
<dbReference type="NCBIfam" id="TIGR00254">
    <property type="entry name" value="GGDEF"/>
    <property type="match status" value="1"/>
</dbReference>
<dbReference type="Pfam" id="PF00990">
    <property type="entry name" value="GGDEF"/>
    <property type="match status" value="1"/>
</dbReference>
<feature type="domain" description="PAS" evidence="7">
    <location>
        <begin position="361"/>
        <end position="433"/>
    </location>
</feature>
<evidence type="ECO:0000256" key="4">
    <source>
        <dbReference type="ARBA" id="ARBA00022989"/>
    </source>
</evidence>
<dbReference type="InterPro" id="IPR000014">
    <property type="entry name" value="PAS"/>
</dbReference>
<evidence type="ECO:0000256" key="3">
    <source>
        <dbReference type="ARBA" id="ARBA00022692"/>
    </source>
</evidence>
<dbReference type="FunFam" id="3.30.70.270:FF:000001">
    <property type="entry name" value="Diguanylate cyclase domain protein"/>
    <property type="match status" value="1"/>
</dbReference>
<dbReference type="InterPro" id="IPR001610">
    <property type="entry name" value="PAC"/>
</dbReference>
<proteinExistence type="predicted"/>
<dbReference type="InterPro" id="IPR042240">
    <property type="entry name" value="CHASE_sf"/>
</dbReference>
<gene>
    <name evidence="12" type="ORF">CBP12_07630</name>
</gene>
<keyword evidence="5 6" id="KW-0472">Membrane</keyword>
<dbReference type="SUPFAM" id="SSF141868">
    <property type="entry name" value="EAL domain-like"/>
    <property type="match status" value="1"/>
</dbReference>
<dbReference type="PROSITE" id="PS50112">
    <property type="entry name" value="PAS"/>
    <property type="match status" value="2"/>
</dbReference>
<evidence type="ECO:0000313" key="13">
    <source>
        <dbReference type="Proteomes" id="UP000243793"/>
    </source>
</evidence>
<dbReference type="SMART" id="SM00052">
    <property type="entry name" value="EAL"/>
    <property type="match status" value="1"/>
</dbReference>
<dbReference type="SUPFAM" id="SSF55073">
    <property type="entry name" value="Nucleotide cyclase"/>
    <property type="match status" value="1"/>
</dbReference>
<evidence type="ECO:0000259" key="7">
    <source>
        <dbReference type="PROSITE" id="PS50112"/>
    </source>
</evidence>
<dbReference type="Proteomes" id="UP000243793">
    <property type="component" value="Chromosome"/>
</dbReference>
<evidence type="ECO:0000256" key="5">
    <source>
        <dbReference type="ARBA" id="ARBA00023136"/>
    </source>
</evidence>
<comment type="subcellular location">
    <subcellularLocation>
        <location evidence="2">Membrane</location>
    </subcellularLocation>
</comment>
<dbReference type="GO" id="GO:0007165">
    <property type="term" value="P:signal transduction"/>
    <property type="evidence" value="ECO:0007669"/>
    <property type="project" value="UniProtKB-ARBA"/>
</dbReference>
<protein>
    <recommendedName>
        <fullName evidence="14">Diguanylate cyclase</fullName>
    </recommendedName>
</protein>
<dbReference type="Pfam" id="PF03924">
    <property type="entry name" value="CHASE"/>
    <property type="match status" value="1"/>
</dbReference>
<dbReference type="PANTHER" id="PTHR44757">
    <property type="entry name" value="DIGUANYLATE CYCLASE DGCP"/>
    <property type="match status" value="1"/>
</dbReference>
<evidence type="ECO:0000256" key="2">
    <source>
        <dbReference type="ARBA" id="ARBA00004370"/>
    </source>
</evidence>
<dbReference type="KEGG" id="ocm:CBP12_07630"/>
<dbReference type="SMART" id="SM00267">
    <property type="entry name" value="GGDEF"/>
    <property type="match status" value="1"/>
</dbReference>
<keyword evidence="3 6" id="KW-0812">Transmembrane</keyword>
<keyword evidence="4 6" id="KW-1133">Transmembrane helix</keyword>
<dbReference type="EMBL" id="CP021376">
    <property type="protein sequence ID" value="ART80032.1"/>
    <property type="molecule type" value="Genomic_DNA"/>
</dbReference>
<dbReference type="InterPro" id="IPR013656">
    <property type="entry name" value="PAS_4"/>
</dbReference>
<feature type="domain" description="GGDEF" evidence="11">
    <location>
        <begin position="653"/>
        <end position="787"/>
    </location>
</feature>
<dbReference type="PROSITE" id="PS50113">
    <property type="entry name" value="PAC"/>
    <property type="match status" value="2"/>
</dbReference>
<dbReference type="Gene3D" id="3.30.450.350">
    <property type="entry name" value="CHASE domain"/>
    <property type="match status" value="1"/>
</dbReference>
<dbReference type="GO" id="GO:0016020">
    <property type="term" value="C:membrane"/>
    <property type="evidence" value="ECO:0007669"/>
    <property type="project" value="UniProtKB-SubCell"/>
</dbReference>
<dbReference type="Gene3D" id="3.20.20.450">
    <property type="entry name" value="EAL domain"/>
    <property type="match status" value="1"/>
</dbReference>
<dbReference type="InterPro" id="IPR006189">
    <property type="entry name" value="CHASE_dom"/>
</dbReference>
<evidence type="ECO:0000259" key="9">
    <source>
        <dbReference type="PROSITE" id="PS50839"/>
    </source>
</evidence>
<dbReference type="PANTHER" id="PTHR44757:SF2">
    <property type="entry name" value="BIOFILM ARCHITECTURE MAINTENANCE PROTEIN MBAA"/>
    <property type="match status" value="1"/>
</dbReference>
<reference evidence="13" key="1">
    <citation type="submission" date="2017-05" db="EMBL/GenBank/DDBJ databases">
        <authorList>
            <person name="Sung H."/>
        </authorList>
    </citation>
    <scope>NUCLEOTIDE SEQUENCE [LARGE SCALE GENOMIC DNA]</scope>
    <source>
        <strain evidence="13">AMac2203</strain>
    </source>
</reference>
<dbReference type="OrthoDB" id="8553030at2"/>
<dbReference type="GO" id="GO:0003824">
    <property type="term" value="F:catalytic activity"/>
    <property type="evidence" value="ECO:0007669"/>
    <property type="project" value="UniProtKB-ARBA"/>
</dbReference>
<dbReference type="CDD" id="cd01948">
    <property type="entry name" value="EAL"/>
    <property type="match status" value="1"/>
</dbReference>
<dbReference type="InterPro" id="IPR052155">
    <property type="entry name" value="Biofilm_reg_signaling"/>
</dbReference>
<dbReference type="Pfam" id="PF08447">
    <property type="entry name" value="PAS_3"/>
    <property type="match status" value="1"/>
</dbReference>
<dbReference type="InterPro" id="IPR000160">
    <property type="entry name" value="GGDEF_dom"/>
</dbReference>
<dbReference type="SUPFAM" id="SSF55785">
    <property type="entry name" value="PYP-like sensor domain (PAS domain)"/>
    <property type="match status" value="2"/>
</dbReference>
<organism evidence="12 13">
    <name type="scientific">Oceanisphaera avium</name>
    <dbReference type="NCBI Taxonomy" id="1903694"/>
    <lineage>
        <taxon>Bacteria</taxon>
        <taxon>Pseudomonadati</taxon>
        <taxon>Pseudomonadota</taxon>
        <taxon>Gammaproteobacteria</taxon>
        <taxon>Aeromonadales</taxon>
        <taxon>Aeromonadaceae</taxon>
        <taxon>Oceanisphaera</taxon>
    </lineage>
</organism>
<evidence type="ECO:0000256" key="1">
    <source>
        <dbReference type="ARBA" id="ARBA00001946"/>
    </source>
</evidence>